<evidence type="ECO:0000313" key="4">
    <source>
        <dbReference type="EMBL" id="GMM56122.1"/>
    </source>
</evidence>
<protein>
    <submittedName>
        <fullName evidence="4">E2-like conjugating enzyme</fullName>
    </submittedName>
</protein>
<dbReference type="GO" id="GO:0006914">
    <property type="term" value="P:autophagy"/>
    <property type="evidence" value="ECO:0007669"/>
    <property type="project" value="UniProtKB-KW"/>
</dbReference>
<keyword evidence="2" id="KW-0653">Protein transport</keyword>
<dbReference type="GO" id="GO:0019787">
    <property type="term" value="F:ubiquitin-like protein transferase activity"/>
    <property type="evidence" value="ECO:0007669"/>
    <property type="project" value="InterPro"/>
</dbReference>
<organism evidence="4 5">
    <name type="scientific">Maudiozyma humilis</name>
    <name type="common">Sour dough yeast</name>
    <name type="synonym">Kazachstania humilis</name>
    <dbReference type="NCBI Taxonomy" id="51915"/>
    <lineage>
        <taxon>Eukaryota</taxon>
        <taxon>Fungi</taxon>
        <taxon>Dikarya</taxon>
        <taxon>Ascomycota</taxon>
        <taxon>Saccharomycotina</taxon>
        <taxon>Saccharomycetes</taxon>
        <taxon>Saccharomycetales</taxon>
        <taxon>Saccharomycetaceae</taxon>
        <taxon>Maudiozyma</taxon>
    </lineage>
</organism>
<dbReference type="EMBL" id="BTGD01000006">
    <property type="protein sequence ID" value="GMM56122.1"/>
    <property type="molecule type" value="Genomic_DNA"/>
</dbReference>
<evidence type="ECO:0000256" key="3">
    <source>
        <dbReference type="ARBA" id="ARBA00023006"/>
    </source>
</evidence>
<proteinExistence type="predicted"/>
<dbReference type="AlphaFoldDB" id="A0AAV5RZI5"/>
<keyword evidence="1" id="KW-0833">Ubl conjugation pathway</keyword>
<dbReference type="GO" id="GO:0015031">
    <property type="term" value="P:protein transport"/>
    <property type="evidence" value="ECO:0007669"/>
    <property type="project" value="UniProtKB-KW"/>
</dbReference>
<comment type="caution">
    <text evidence="4">The sequence shown here is derived from an EMBL/GenBank/DDBJ whole genome shotgun (WGS) entry which is preliminary data.</text>
</comment>
<keyword evidence="3" id="KW-0072">Autophagy</keyword>
<gene>
    <name evidence="4" type="ORF">DAKH74_027380</name>
</gene>
<dbReference type="Gene3D" id="3.30.1460.50">
    <property type="match status" value="1"/>
</dbReference>
<dbReference type="Pfam" id="PF03987">
    <property type="entry name" value="Autophagy_act_C"/>
    <property type="match status" value="1"/>
</dbReference>
<evidence type="ECO:0000256" key="2">
    <source>
        <dbReference type="ARBA" id="ARBA00022927"/>
    </source>
</evidence>
<keyword evidence="2" id="KW-0813">Transport</keyword>
<evidence type="ECO:0000313" key="5">
    <source>
        <dbReference type="Proteomes" id="UP001377567"/>
    </source>
</evidence>
<name>A0AAV5RZI5_MAUHU</name>
<dbReference type="Proteomes" id="UP001377567">
    <property type="component" value="Unassembled WGS sequence"/>
</dbReference>
<reference evidence="4 5" key="1">
    <citation type="journal article" date="2023" name="Elife">
        <title>Identification of key yeast species and microbe-microbe interactions impacting larval growth of Drosophila in the wild.</title>
        <authorList>
            <person name="Mure A."/>
            <person name="Sugiura Y."/>
            <person name="Maeda R."/>
            <person name="Honda K."/>
            <person name="Sakurai N."/>
            <person name="Takahashi Y."/>
            <person name="Watada M."/>
            <person name="Katoh T."/>
            <person name="Gotoh A."/>
            <person name="Gotoh Y."/>
            <person name="Taniguchi I."/>
            <person name="Nakamura K."/>
            <person name="Hayashi T."/>
            <person name="Katayama T."/>
            <person name="Uemura T."/>
            <person name="Hattori Y."/>
        </authorList>
    </citation>
    <scope>NUCLEOTIDE SEQUENCE [LARGE SCALE GENOMIC DNA]</scope>
    <source>
        <strain evidence="4 5">KH-74</strain>
    </source>
</reference>
<keyword evidence="5" id="KW-1185">Reference proteome</keyword>
<dbReference type="InterPro" id="IPR007135">
    <property type="entry name" value="Atg3/Atg10"/>
</dbReference>
<evidence type="ECO:0000256" key="1">
    <source>
        <dbReference type="ARBA" id="ARBA00022786"/>
    </source>
</evidence>
<sequence>MITKTQFDTQLQQIYAERTLQDRTDVQVVFFQDSTLLIHLSPKPSIREKTGATLLLGRIEYSEIYQEPSLYIQLIEHKRGLDGLEIISHPSINDMNIFLPDDYQTLFVIQPEVLDGSVWWCFHQCDTSKIVGENSSTTGTYLKRWISVFLFSWLGD</sequence>
<accession>A0AAV5RZI5</accession>